<protein>
    <submittedName>
        <fullName evidence="1">Uncharacterized protein</fullName>
    </submittedName>
</protein>
<sequence>MVLKTFLESEDYTVLSSAICVAVKVIDGWLNYAEKVQQQFETDKCYRCKVPSTANLKLSRSMCPMAKEEKELMQNKLYQSAIGNLIYLILGTLAYLSIPSKYMNFALACCKSGFRYLKETMKWDLRLGGTIFKHTQTKISQNRVDNRNFVAGYLPQLMEVPSRGVARQKERPSPSPRPPPVRVISQCLLPNTHKAIAWCTMCTELKKSDNPIIIQCLKVFNTTKGQTIFCTAAILRAKQASPYATCSWRKQLLVSLDRNVVSLFGFCEILTKVILPKGFCLAHDSGRHEAGSYDAVTHPITTE</sequence>
<accession>A0A8S9UGG0</accession>
<dbReference type="Proteomes" id="UP000704712">
    <property type="component" value="Unassembled WGS sequence"/>
</dbReference>
<gene>
    <name evidence="1" type="ORF">GN958_ATG10944</name>
</gene>
<name>A0A8S9UGG0_PHYIN</name>
<dbReference type="EMBL" id="JAACNO010001538">
    <property type="protein sequence ID" value="KAF4139871.1"/>
    <property type="molecule type" value="Genomic_DNA"/>
</dbReference>
<evidence type="ECO:0000313" key="2">
    <source>
        <dbReference type="Proteomes" id="UP000704712"/>
    </source>
</evidence>
<reference evidence="1" key="1">
    <citation type="submission" date="2020-03" db="EMBL/GenBank/DDBJ databases">
        <title>Hybrid Assembly of Korean Phytophthora infestans isolates.</title>
        <authorList>
            <person name="Prokchorchik M."/>
            <person name="Lee Y."/>
            <person name="Seo J."/>
            <person name="Cho J.-H."/>
            <person name="Park Y.-E."/>
            <person name="Jang D.-C."/>
            <person name="Im J.-S."/>
            <person name="Choi J.-G."/>
            <person name="Park H.-J."/>
            <person name="Lee G.-B."/>
            <person name="Lee Y.-G."/>
            <person name="Hong S.-Y."/>
            <person name="Cho K."/>
            <person name="Sohn K.H."/>
        </authorList>
    </citation>
    <scope>NUCLEOTIDE SEQUENCE</scope>
    <source>
        <strain evidence="1">KR_2_A2</strain>
    </source>
</reference>
<proteinExistence type="predicted"/>
<evidence type="ECO:0000313" key="1">
    <source>
        <dbReference type="EMBL" id="KAF4139871.1"/>
    </source>
</evidence>
<organism evidence="1 2">
    <name type="scientific">Phytophthora infestans</name>
    <name type="common">Potato late blight agent</name>
    <name type="synonym">Botrytis infestans</name>
    <dbReference type="NCBI Taxonomy" id="4787"/>
    <lineage>
        <taxon>Eukaryota</taxon>
        <taxon>Sar</taxon>
        <taxon>Stramenopiles</taxon>
        <taxon>Oomycota</taxon>
        <taxon>Peronosporomycetes</taxon>
        <taxon>Peronosporales</taxon>
        <taxon>Peronosporaceae</taxon>
        <taxon>Phytophthora</taxon>
    </lineage>
</organism>
<dbReference type="AlphaFoldDB" id="A0A8S9UGG0"/>
<comment type="caution">
    <text evidence="1">The sequence shown here is derived from an EMBL/GenBank/DDBJ whole genome shotgun (WGS) entry which is preliminary data.</text>
</comment>